<accession>A0A2U3DY78</accession>
<evidence type="ECO:0000256" key="1">
    <source>
        <dbReference type="ARBA" id="ARBA00008324"/>
    </source>
</evidence>
<sequence length="335" mass="36278">MGDGAAGWRVRAGGQGIRMAEVGPVTESGDERSRGRQGAFLVDWSPHMQCLGNGTFRPMFAGPLIGASTKPRDTPWTRRLQRRAGGPGPPCSSPHCGFAHRASSTGHCPTQFIAEALLATLSTIIPSLSFAPHTASFAGGLVIAILVYSRSPYKPDDITTMSSSQKPNGGVSDADLDTPEGKIRAWLTLDRREDGHLKAGDWMAALVPYLDVHATSTAQPHPSVTFTYTVQPDHCNRLLSLHGGAAATLFDFCTTMPLSLVNRPGFWQYLGVTRNLNVTYMRPARAGDEVLIETHIVQVGKKLATLRGEMRRKKDGQLLCICEHLKVNIDPDVNL</sequence>
<keyword evidence="2" id="KW-0378">Hydrolase</keyword>
<dbReference type="PANTHER" id="PTHR21660:SF1">
    <property type="entry name" value="ACYL-COENZYME A THIOESTERASE 13"/>
    <property type="match status" value="1"/>
</dbReference>
<dbReference type="Pfam" id="PF03061">
    <property type="entry name" value="4HBT"/>
    <property type="match status" value="1"/>
</dbReference>
<comment type="similarity">
    <text evidence="1">Belongs to the thioesterase PaaI family.</text>
</comment>
<dbReference type="InterPro" id="IPR029069">
    <property type="entry name" value="HotDog_dom_sf"/>
</dbReference>
<dbReference type="CDD" id="cd03443">
    <property type="entry name" value="PaaI_thioesterase"/>
    <property type="match status" value="1"/>
</dbReference>
<feature type="domain" description="Thioesterase" evidence="3">
    <location>
        <begin position="241"/>
        <end position="317"/>
    </location>
</feature>
<gene>
    <name evidence="4" type="ORF">PCL_04382</name>
</gene>
<dbReference type="GO" id="GO:0047617">
    <property type="term" value="F:fatty acyl-CoA hydrolase activity"/>
    <property type="evidence" value="ECO:0007669"/>
    <property type="project" value="InterPro"/>
</dbReference>
<dbReference type="Proteomes" id="UP000245956">
    <property type="component" value="Unassembled WGS sequence"/>
</dbReference>
<name>A0A2U3DY78_PURLI</name>
<dbReference type="AlphaFoldDB" id="A0A2U3DY78"/>
<dbReference type="EMBL" id="LCWV01000020">
    <property type="protein sequence ID" value="PWI67220.1"/>
    <property type="molecule type" value="Genomic_DNA"/>
</dbReference>
<evidence type="ECO:0000313" key="4">
    <source>
        <dbReference type="EMBL" id="PWI67220.1"/>
    </source>
</evidence>
<dbReference type="SUPFAM" id="SSF54637">
    <property type="entry name" value="Thioesterase/thiol ester dehydrase-isomerase"/>
    <property type="match status" value="1"/>
</dbReference>
<organism evidence="4 5">
    <name type="scientific">Purpureocillium lilacinum</name>
    <name type="common">Paecilomyces lilacinus</name>
    <dbReference type="NCBI Taxonomy" id="33203"/>
    <lineage>
        <taxon>Eukaryota</taxon>
        <taxon>Fungi</taxon>
        <taxon>Dikarya</taxon>
        <taxon>Ascomycota</taxon>
        <taxon>Pezizomycotina</taxon>
        <taxon>Sordariomycetes</taxon>
        <taxon>Hypocreomycetidae</taxon>
        <taxon>Hypocreales</taxon>
        <taxon>Ophiocordycipitaceae</taxon>
        <taxon>Purpureocillium</taxon>
    </lineage>
</organism>
<evidence type="ECO:0000259" key="3">
    <source>
        <dbReference type="Pfam" id="PF03061"/>
    </source>
</evidence>
<reference evidence="4 5" key="1">
    <citation type="journal article" date="2016" name="Front. Microbiol.">
        <title>Genome and transcriptome sequences reveal the specific parasitism of the nematophagous Purpureocillium lilacinum 36-1.</title>
        <authorList>
            <person name="Xie J."/>
            <person name="Li S."/>
            <person name="Mo C."/>
            <person name="Xiao X."/>
            <person name="Peng D."/>
            <person name="Wang G."/>
            <person name="Xiao Y."/>
        </authorList>
    </citation>
    <scope>NUCLEOTIDE SEQUENCE [LARGE SCALE GENOMIC DNA]</scope>
    <source>
        <strain evidence="4 5">36-1</strain>
    </source>
</reference>
<dbReference type="Gene3D" id="3.10.129.10">
    <property type="entry name" value="Hotdog Thioesterase"/>
    <property type="match status" value="1"/>
</dbReference>
<comment type="caution">
    <text evidence="4">The sequence shown here is derived from an EMBL/GenBank/DDBJ whole genome shotgun (WGS) entry which is preliminary data.</text>
</comment>
<dbReference type="PANTHER" id="PTHR21660">
    <property type="entry name" value="THIOESTERASE SUPERFAMILY MEMBER-RELATED"/>
    <property type="match status" value="1"/>
</dbReference>
<proteinExistence type="inferred from homology"/>
<dbReference type="InterPro" id="IPR039298">
    <property type="entry name" value="ACOT13"/>
</dbReference>
<dbReference type="NCBIfam" id="TIGR00369">
    <property type="entry name" value="unchar_dom_1"/>
    <property type="match status" value="1"/>
</dbReference>
<evidence type="ECO:0000256" key="2">
    <source>
        <dbReference type="ARBA" id="ARBA00022801"/>
    </source>
</evidence>
<dbReference type="InterPro" id="IPR003736">
    <property type="entry name" value="PAAI_dom"/>
</dbReference>
<evidence type="ECO:0000313" key="5">
    <source>
        <dbReference type="Proteomes" id="UP000245956"/>
    </source>
</evidence>
<protein>
    <recommendedName>
        <fullName evidence="3">Thioesterase domain-containing protein</fullName>
    </recommendedName>
</protein>
<dbReference type="InterPro" id="IPR006683">
    <property type="entry name" value="Thioestr_dom"/>
</dbReference>